<dbReference type="NCBIfam" id="TIGR02937">
    <property type="entry name" value="sigma70-ECF"/>
    <property type="match status" value="1"/>
</dbReference>
<dbReference type="AlphaFoldDB" id="A0A4R3NGG8"/>
<dbReference type="GO" id="GO:0003677">
    <property type="term" value="F:DNA binding"/>
    <property type="evidence" value="ECO:0007669"/>
    <property type="project" value="UniProtKB-KW"/>
</dbReference>
<evidence type="ECO:0000259" key="7">
    <source>
        <dbReference type="Pfam" id="PF08281"/>
    </source>
</evidence>
<dbReference type="SUPFAM" id="SSF88659">
    <property type="entry name" value="Sigma3 and sigma4 domains of RNA polymerase sigma factors"/>
    <property type="match status" value="1"/>
</dbReference>
<dbReference type="InterPro" id="IPR039425">
    <property type="entry name" value="RNA_pol_sigma-70-like"/>
</dbReference>
<dbReference type="InterPro" id="IPR013324">
    <property type="entry name" value="RNA_pol_sigma_r3/r4-like"/>
</dbReference>
<comment type="similarity">
    <text evidence="1">Belongs to the sigma-70 factor family. ECF subfamily.</text>
</comment>
<comment type="caution">
    <text evidence="8">The sequence shown here is derived from an EMBL/GenBank/DDBJ whole genome shotgun (WGS) entry which is preliminary data.</text>
</comment>
<keyword evidence="5" id="KW-0804">Transcription</keyword>
<evidence type="ECO:0000256" key="5">
    <source>
        <dbReference type="ARBA" id="ARBA00023163"/>
    </source>
</evidence>
<dbReference type="InterPro" id="IPR014284">
    <property type="entry name" value="RNA_pol_sigma-70_dom"/>
</dbReference>
<dbReference type="InterPro" id="IPR013325">
    <property type="entry name" value="RNA_pol_sigma_r2"/>
</dbReference>
<dbReference type="PANTHER" id="PTHR43133">
    <property type="entry name" value="RNA POLYMERASE ECF-TYPE SIGMA FACTO"/>
    <property type="match status" value="1"/>
</dbReference>
<dbReference type="InterPro" id="IPR036388">
    <property type="entry name" value="WH-like_DNA-bd_sf"/>
</dbReference>
<name>A0A4R3NGG8_9BACI</name>
<organism evidence="8 9">
    <name type="scientific">Melghiribacillus thermohalophilus</name>
    <dbReference type="NCBI Taxonomy" id="1324956"/>
    <lineage>
        <taxon>Bacteria</taxon>
        <taxon>Bacillati</taxon>
        <taxon>Bacillota</taxon>
        <taxon>Bacilli</taxon>
        <taxon>Bacillales</taxon>
        <taxon>Bacillaceae</taxon>
        <taxon>Melghiribacillus</taxon>
    </lineage>
</organism>
<dbReference type="OrthoDB" id="9784984at2"/>
<gene>
    <name evidence="8" type="ORF">EDD68_10285</name>
</gene>
<keyword evidence="2" id="KW-0805">Transcription regulation</keyword>
<dbReference type="Pfam" id="PF08281">
    <property type="entry name" value="Sigma70_r4_2"/>
    <property type="match status" value="1"/>
</dbReference>
<protein>
    <submittedName>
        <fullName evidence="8">RNA polymerase sigma-70 factor (ECF subfamily)</fullName>
    </submittedName>
</protein>
<dbReference type="PANTHER" id="PTHR43133:SF8">
    <property type="entry name" value="RNA POLYMERASE SIGMA FACTOR HI_1459-RELATED"/>
    <property type="match status" value="1"/>
</dbReference>
<dbReference type="GO" id="GO:0016987">
    <property type="term" value="F:sigma factor activity"/>
    <property type="evidence" value="ECO:0007669"/>
    <property type="project" value="UniProtKB-KW"/>
</dbReference>
<dbReference type="InterPro" id="IPR007627">
    <property type="entry name" value="RNA_pol_sigma70_r2"/>
</dbReference>
<evidence type="ECO:0000313" key="9">
    <source>
        <dbReference type="Proteomes" id="UP000294650"/>
    </source>
</evidence>
<sequence length="171" mass="20610">MNDIEFGEKLYHQLEQVKKYLMKMGASLQDAEDVIQDTAYKFLTYIDSVDIENVESWLFRVSVNRYYDLCRKKTRRKDVLVTFDFLQLLRDDETPEKVALQNELKDDISYLLNKLKPKFAEFLLLKYSTGLKLDEIAFLYEMKVNSVKTILHRARKQFIKEYRRLQDEREE</sequence>
<dbReference type="RefSeq" id="WP_132370746.1">
    <property type="nucleotide sequence ID" value="NZ_SMAN01000002.1"/>
</dbReference>
<dbReference type="SUPFAM" id="SSF88946">
    <property type="entry name" value="Sigma2 domain of RNA polymerase sigma factors"/>
    <property type="match status" value="1"/>
</dbReference>
<accession>A0A4R3NGG8</accession>
<keyword evidence="3" id="KW-0731">Sigma factor</keyword>
<dbReference type="GO" id="GO:0006352">
    <property type="term" value="P:DNA-templated transcription initiation"/>
    <property type="evidence" value="ECO:0007669"/>
    <property type="project" value="InterPro"/>
</dbReference>
<feature type="domain" description="RNA polymerase sigma-70 region 2" evidence="6">
    <location>
        <begin position="14"/>
        <end position="76"/>
    </location>
</feature>
<evidence type="ECO:0000256" key="3">
    <source>
        <dbReference type="ARBA" id="ARBA00023082"/>
    </source>
</evidence>
<keyword evidence="9" id="KW-1185">Reference proteome</keyword>
<dbReference type="Gene3D" id="1.10.1740.10">
    <property type="match status" value="1"/>
</dbReference>
<dbReference type="InterPro" id="IPR013249">
    <property type="entry name" value="RNA_pol_sigma70_r4_t2"/>
</dbReference>
<evidence type="ECO:0000313" key="8">
    <source>
        <dbReference type="EMBL" id="TCT26383.1"/>
    </source>
</evidence>
<evidence type="ECO:0000256" key="2">
    <source>
        <dbReference type="ARBA" id="ARBA00023015"/>
    </source>
</evidence>
<proteinExistence type="inferred from homology"/>
<feature type="domain" description="RNA polymerase sigma factor 70 region 4 type 2" evidence="7">
    <location>
        <begin position="107"/>
        <end position="157"/>
    </location>
</feature>
<dbReference type="Pfam" id="PF04542">
    <property type="entry name" value="Sigma70_r2"/>
    <property type="match status" value="1"/>
</dbReference>
<reference evidence="8 9" key="1">
    <citation type="submission" date="2019-03" db="EMBL/GenBank/DDBJ databases">
        <title>Genomic Encyclopedia of Type Strains, Phase IV (KMG-IV): sequencing the most valuable type-strain genomes for metagenomic binning, comparative biology and taxonomic classification.</title>
        <authorList>
            <person name="Goeker M."/>
        </authorList>
    </citation>
    <scope>NUCLEOTIDE SEQUENCE [LARGE SCALE GENOMIC DNA]</scope>
    <source>
        <strain evidence="8 9">DSM 25894</strain>
    </source>
</reference>
<evidence type="ECO:0000259" key="6">
    <source>
        <dbReference type="Pfam" id="PF04542"/>
    </source>
</evidence>
<dbReference type="Gene3D" id="1.10.10.10">
    <property type="entry name" value="Winged helix-like DNA-binding domain superfamily/Winged helix DNA-binding domain"/>
    <property type="match status" value="1"/>
</dbReference>
<dbReference type="Proteomes" id="UP000294650">
    <property type="component" value="Unassembled WGS sequence"/>
</dbReference>
<evidence type="ECO:0000256" key="4">
    <source>
        <dbReference type="ARBA" id="ARBA00023125"/>
    </source>
</evidence>
<keyword evidence="4" id="KW-0238">DNA-binding</keyword>
<dbReference type="EMBL" id="SMAN01000002">
    <property type="protein sequence ID" value="TCT26383.1"/>
    <property type="molecule type" value="Genomic_DNA"/>
</dbReference>
<evidence type="ECO:0000256" key="1">
    <source>
        <dbReference type="ARBA" id="ARBA00010641"/>
    </source>
</evidence>